<dbReference type="GO" id="GO:0046872">
    <property type="term" value="F:metal ion binding"/>
    <property type="evidence" value="ECO:0007669"/>
    <property type="project" value="UniProtKB-KW"/>
</dbReference>
<feature type="signal peptide" evidence="3">
    <location>
        <begin position="1"/>
        <end position="23"/>
    </location>
</feature>
<organism evidence="5 6">
    <name type="scientific">Dactylellina haptotyla (strain CBS 200.50)</name>
    <name type="common">Nematode-trapping fungus</name>
    <name type="synonym">Monacrosporium haptotylum</name>
    <dbReference type="NCBI Taxonomy" id="1284197"/>
    <lineage>
        <taxon>Eukaryota</taxon>
        <taxon>Fungi</taxon>
        <taxon>Dikarya</taxon>
        <taxon>Ascomycota</taxon>
        <taxon>Pezizomycotina</taxon>
        <taxon>Orbiliomycetes</taxon>
        <taxon>Orbiliales</taxon>
        <taxon>Orbiliaceae</taxon>
        <taxon>Dactylellina</taxon>
    </lineage>
</organism>
<dbReference type="eggNOG" id="ENOG502QV06">
    <property type="taxonomic scope" value="Eukaryota"/>
</dbReference>
<dbReference type="PANTHER" id="PTHR11474:SF126">
    <property type="entry name" value="TYROSINASE-LIKE PROTEIN TYR-1-RELATED"/>
    <property type="match status" value="1"/>
</dbReference>
<evidence type="ECO:0000313" key="5">
    <source>
        <dbReference type="EMBL" id="EPS37102.1"/>
    </source>
</evidence>
<dbReference type="InterPro" id="IPR002227">
    <property type="entry name" value="Tyrosinase_Cu-bd"/>
</dbReference>
<dbReference type="HOGENOM" id="CLU_1019499_0_0_1"/>
<name>S8BPF4_DACHA</name>
<keyword evidence="2" id="KW-0186">Copper</keyword>
<evidence type="ECO:0000259" key="4">
    <source>
        <dbReference type="PROSITE" id="PS00497"/>
    </source>
</evidence>
<sequence length="273" mass="30383">MKLFSQTATTALIYLNFFEGSSAAVVQHQNSLPLIPWQKPLPSLPFYLGLLPQNPIVTRNAPQSSGNHAVQCLKKKKSISGIPGAKSLFDDFQGTHSEQTPTIHWVGHFVLWHRYFVAAYEAYLRGQCGYAGAQPYWDWEYDNASGLDMAKWSIFSSTTGFGGNGPYKTGDNPFGIPDRSGGGCVPDGPFTYPGFKVNMGPGNSTGLGYNPHCLTRDFSRPLMKWGNQTGINWVWDTANYGQFTPLRYKCQWSIECKRHHSRNRMISLAISTG</sequence>
<proteinExistence type="predicted"/>
<dbReference type="InterPro" id="IPR050316">
    <property type="entry name" value="Tyrosinase/Hemocyanin"/>
</dbReference>
<keyword evidence="6" id="KW-1185">Reference proteome</keyword>
<dbReference type="PANTHER" id="PTHR11474">
    <property type="entry name" value="TYROSINASE FAMILY MEMBER"/>
    <property type="match status" value="1"/>
</dbReference>
<comment type="caution">
    <text evidence="5">The sequence shown here is derived from an EMBL/GenBank/DDBJ whole genome shotgun (WGS) entry which is preliminary data.</text>
</comment>
<protein>
    <recommendedName>
        <fullName evidence="4">Tyrosinase copper-binding domain-containing protein</fullName>
    </recommendedName>
</protein>
<reference evidence="6" key="2">
    <citation type="submission" date="2013-04" db="EMBL/GenBank/DDBJ databases">
        <title>Genomic mechanisms accounting for the adaptation to parasitism in nematode-trapping fungi.</title>
        <authorList>
            <person name="Ahren D.G."/>
        </authorList>
    </citation>
    <scope>NUCLEOTIDE SEQUENCE [LARGE SCALE GENOMIC DNA]</scope>
    <source>
        <strain evidence="6">CBS 200.50</strain>
    </source>
</reference>
<evidence type="ECO:0000256" key="2">
    <source>
        <dbReference type="ARBA" id="ARBA00023008"/>
    </source>
</evidence>
<dbReference type="AlphaFoldDB" id="S8BPF4"/>
<dbReference type="Proteomes" id="UP000015100">
    <property type="component" value="Unassembled WGS sequence"/>
</dbReference>
<dbReference type="GO" id="GO:0016491">
    <property type="term" value="F:oxidoreductase activity"/>
    <property type="evidence" value="ECO:0007669"/>
    <property type="project" value="InterPro"/>
</dbReference>
<dbReference type="Pfam" id="PF00264">
    <property type="entry name" value="Tyrosinase"/>
    <property type="match status" value="1"/>
</dbReference>
<evidence type="ECO:0000313" key="6">
    <source>
        <dbReference type="Proteomes" id="UP000015100"/>
    </source>
</evidence>
<reference evidence="5 6" key="1">
    <citation type="journal article" date="2013" name="PLoS Genet.">
        <title>Genomic mechanisms accounting for the adaptation to parasitism in nematode-trapping fungi.</title>
        <authorList>
            <person name="Meerupati T."/>
            <person name="Andersson K.M."/>
            <person name="Friman E."/>
            <person name="Kumar D."/>
            <person name="Tunlid A."/>
            <person name="Ahren D."/>
        </authorList>
    </citation>
    <scope>NUCLEOTIDE SEQUENCE [LARGE SCALE GENOMIC DNA]</scope>
    <source>
        <strain evidence="5 6">CBS 200.50</strain>
    </source>
</reference>
<dbReference type="InterPro" id="IPR008922">
    <property type="entry name" value="Di-copper_centre_dom_sf"/>
</dbReference>
<gene>
    <name evidence="5" type="ORF">H072_9325</name>
</gene>
<feature type="domain" description="Tyrosinase copper-binding" evidence="4">
    <location>
        <begin position="104"/>
        <end position="121"/>
    </location>
</feature>
<dbReference type="EMBL" id="AQGS01000759">
    <property type="protein sequence ID" value="EPS37102.1"/>
    <property type="molecule type" value="Genomic_DNA"/>
</dbReference>
<dbReference type="PROSITE" id="PS00497">
    <property type="entry name" value="TYROSINASE_1"/>
    <property type="match status" value="1"/>
</dbReference>
<feature type="chain" id="PRO_5004549086" description="Tyrosinase copper-binding domain-containing protein" evidence="3">
    <location>
        <begin position="24"/>
        <end position="273"/>
    </location>
</feature>
<dbReference type="STRING" id="1284197.S8BPF4"/>
<accession>S8BPF4</accession>
<dbReference type="OrthoDB" id="6132182at2759"/>
<evidence type="ECO:0000256" key="3">
    <source>
        <dbReference type="SAM" id="SignalP"/>
    </source>
</evidence>
<keyword evidence="1" id="KW-0479">Metal-binding</keyword>
<keyword evidence="3" id="KW-0732">Signal</keyword>
<evidence type="ECO:0000256" key="1">
    <source>
        <dbReference type="ARBA" id="ARBA00022723"/>
    </source>
</evidence>
<dbReference type="Gene3D" id="1.10.1280.10">
    <property type="entry name" value="Di-copper center containing domain from catechol oxidase"/>
    <property type="match status" value="1"/>
</dbReference>
<dbReference type="SUPFAM" id="SSF48056">
    <property type="entry name" value="Di-copper centre-containing domain"/>
    <property type="match status" value="1"/>
</dbReference>